<evidence type="ECO:0000313" key="2">
    <source>
        <dbReference type="EMBL" id="NNJ27517.1"/>
    </source>
</evidence>
<sequence length="332" mass="36537">MLMAAGNLPDDAPVTYVAAYGASYHRRVEVAHAGTRWVFLYHPDDRVGLQFRAGIFVDAASTPGRHLARVPAARRAAVLVETPNQPQFARFPAAAVEFAVVLTHLSHLRGRGGPFRRLDYGTRWVPAGDPATVAAGMLKRADVSFFGSVEHDDRFGYRLRKEVAAALAARGVPCFGKGIRPLPQKADGLTPYRFSVAMENVRAAGYYTEKLIDCFECGTVPVYWGDPTIEETFESRGLVTFETLPELLDLLPTLAAEQYETMRPHLAENLRRADSLDVRDGAGLHRRIAAALEEFIPPGVFRPRTRWWAAVAAALNQVGGRRAVAIEEQATL</sequence>
<keyword evidence="3" id="KW-1185">Reference proteome</keyword>
<dbReference type="Gene3D" id="3.40.50.11660">
    <property type="entry name" value="Glycosyl transferase family 10, C-terminal domain"/>
    <property type="match status" value="1"/>
</dbReference>
<feature type="domain" description="Fucosyltransferase C-terminal" evidence="1">
    <location>
        <begin position="186"/>
        <end position="254"/>
    </location>
</feature>
<comment type="caution">
    <text evidence="2">The sequence shown here is derived from an EMBL/GenBank/DDBJ whole genome shotgun (WGS) entry which is preliminary data.</text>
</comment>
<dbReference type="InterPro" id="IPR038577">
    <property type="entry name" value="GT10-like_C_sf"/>
</dbReference>
<accession>A0ABX1VI65</accession>
<proteinExistence type="predicted"/>
<dbReference type="EMBL" id="WTPX01000162">
    <property type="protein sequence ID" value="NNJ27517.1"/>
    <property type="molecule type" value="Genomic_DNA"/>
</dbReference>
<protein>
    <recommendedName>
        <fullName evidence="1">Fucosyltransferase C-terminal domain-containing protein</fullName>
    </recommendedName>
</protein>
<dbReference type="Pfam" id="PF00852">
    <property type="entry name" value="Glyco_transf_10"/>
    <property type="match status" value="1"/>
</dbReference>
<gene>
    <name evidence="2" type="ORF">LzC2_36220</name>
</gene>
<dbReference type="SUPFAM" id="SSF53756">
    <property type="entry name" value="UDP-Glycosyltransferase/glycogen phosphorylase"/>
    <property type="match status" value="1"/>
</dbReference>
<reference evidence="2 3" key="1">
    <citation type="journal article" date="2020" name="Syst. Appl. Microbiol.">
        <title>Alienimonas chondri sp. nov., a novel planctomycete isolated from the biofilm of the red alga Chondrus crispus.</title>
        <authorList>
            <person name="Vitorino I."/>
            <person name="Albuquerque L."/>
            <person name="Wiegand S."/>
            <person name="Kallscheuer N."/>
            <person name="da Costa M.S."/>
            <person name="Lobo-da-Cunha A."/>
            <person name="Jogler C."/>
            <person name="Lage O.M."/>
        </authorList>
    </citation>
    <scope>NUCLEOTIDE SEQUENCE [LARGE SCALE GENOMIC DNA]</scope>
    <source>
        <strain evidence="2 3">LzC2</strain>
    </source>
</reference>
<dbReference type="Proteomes" id="UP000609651">
    <property type="component" value="Unassembled WGS sequence"/>
</dbReference>
<evidence type="ECO:0000313" key="3">
    <source>
        <dbReference type="Proteomes" id="UP000609651"/>
    </source>
</evidence>
<name>A0ABX1VI65_9PLAN</name>
<dbReference type="InterPro" id="IPR055270">
    <property type="entry name" value="Glyco_tran_10_C"/>
</dbReference>
<organism evidence="2 3">
    <name type="scientific">Alienimonas chondri</name>
    <dbReference type="NCBI Taxonomy" id="2681879"/>
    <lineage>
        <taxon>Bacteria</taxon>
        <taxon>Pseudomonadati</taxon>
        <taxon>Planctomycetota</taxon>
        <taxon>Planctomycetia</taxon>
        <taxon>Planctomycetales</taxon>
        <taxon>Planctomycetaceae</taxon>
        <taxon>Alienimonas</taxon>
    </lineage>
</organism>
<evidence type="ECO:0000259" key="1">
    <source>
        <dbReference type="Pfam" id="PF00852"/>
    </source>
</evidence>